<name>A0ABN8IJT2_9NEOP</name>
<protein>
    <submittedName>
        <fullName evidence="2">Uncharacterized protein</fullName>
    </submittedName>
</protein>
<evidence type="ECO:0000313" key="2">
    <source>
        <dbReference type="EMBL" id="CAH2059707.1"/>
    </source>
</evidence>
<reference evidence="2" key="1">
    <citation type="submission" date="2022-03" db="EMBL/GenBank/DDBJ databases">
        <authorList>
            <person name="Martin H S."/>
        </authorList>
    </citation>
    <scope>NUCLEOTIDE SEQUENCE</scope>
</reference>
<dbReference type="Proteomes" id="UP000837857">
    <property type="component" value="Chromosome 26"/>
</dbReference>
<accession>A0ABN8IJT2</accession>
<feature type="region of interest" description="Disordered" evidence="1">
    <location>
        <begin position="49"/>
        <end position="90"/>
    </location>
</feature>
<dbReference type="EMBL" id="OW152838">
    <property type="protein sequence ID" value="CAH2059707.1"/>
    <property type="molecule type" value="Genomic_DNA"/>
</dbReference>
<evidence type="ECO:0000313" key="3">
    <source>
        <dbReference type="Proteomes" id="UP000837857"/>
    </source>
</evidence>
<proteinExistence type="predicted"/>
<feature type="compositionally biased region" description="Basic residues" evidence="1">
    <location>
        <begin position="73"/>
        <end position="83"/>
    </location>
</feature>
<feature type="region of interest" description="Disordered" evidence="1">
    <location>
        <begin position="7"/>
        <end position="36"/>
    </location>
</feature>
<feature type="non-terminal residue" evidence="2">
    <location>
        <position position="132"/>
    </location>
</feature>
<keyword evidence="3" id="KW-1185">Reference proteome</keyword>
<organism evidence="2 3">
    <name type="scientific">Iphiclides podalirius</name>
    <name type="common">scarce swallowtail</name>
    <dbReference type="NCBI Taxonomy" id="110791"/>
    <lineage>
        <taxon>Eukaryota</taxon>
        <taxon>Metazoa</taxon>
        <taxon>Ecdysozoa</taxon>
        <taxon>Arthropoda</taxon>
        <taxon>Hexapoda</taxon>
        <taxon>Insecta</taxon>
        <taxon>Pterygota</taxon>
        <taxon>Neoptera</taxon>
        <taxon>Endopterygota</taxon>
        <taxon>Lepidoptera</taxon>
        <taxon>Glossata</taxon>
        <taxon>Ditrysia</taxon>
        <taxon>Papilionoidea</taxon>
        <taxon>Papilionidae</taxon>
        <taxon>Papilioninae</taxon>
        <taxon>Iphiclides</taxon>
    </lineage>
</organism>
<sequence>MVNIRIARELRAPRLQSPRSPPPRTVRRRLSASVSGSVRVAVRASGGSQVALGGQGGAAARRRRHAAAGAHAPRTHRTYRRAHRPAEGAAARNARIVGTVAHGSARSRCLQRSRRRYCRAQRLWPLRATLAS</sequence>
<evidence type="ECO:0000256" key="1">
    <source>
        <dbReference type="SAM" id="MobiDB-lite"/>
    </source>
</evidence>
<gene>
    <name evidence="2" type="ORF">IPOD504_LOCUS10988</name>
</gene>